<accession>A0ABQ8CCE2</accession>
<dbReference type="Proteomes" id="UP000824890">
    <property type="component" value="Unassembled WGS sequence"/>
</dbReference>
<reference evidence="2 3" key="1">
    <citation type="submission" date="2021-05" db="EMBL/GenBank/DDBJ databases">
        <title>Genome Assembly of Synthetic Allotetraploid Brassica napus Reveals Homoeologous Exchanges between Subgenomes.</title>
        <authorList>
            <person name="Davis J.T."/>
        </authorList>
    </citation>
    <scope>NUCLEOTIDE SEQUENCE [LARGE SCALE GENOMIC DNA]</scope>
    <source>
        <strain evidence="3">cv. Da-Ae</strain>
        <tissue evidence="2">Seedling</tissue>
    </source>
</reference>
<gene>
    <name evidence="2" type="ORF">HID58_028659</name>
</gene>
<name>A0ABQ8CCE2_BRANA</name>
<comment type="caution">
    <text evidence="2">The sequence shown here is derived from an EMBL/GenBank/DDBJ whole genome shotgun (WGS) entry which is preliminary data.</text>
</comment>
<evidence type="ECO:0000313" key="2">
    <source>
        <dbReference type="EMBL" id="KAH0914213.1"/>
    </source>
</evidence>
<evidence type="ECO:0000256" key="1">
    <source>
        <dbReference type="SAM" id="MobiDB-lite"/>
    </source>
</evidence>
<keyword evidence="3" id="KW-1185">Reference proteome</keyword>
<feature type="compositionally biased region" description="Polar residues" evidence="1">
    <location>
        <begin position="276"/>
        <end position="287"/>
    </location>
</feature>
<organism evidence="2 3">
    <name type="scientific">Brassica napus</name>
    <name type="common">Rape</name>
    <dbReference type="NCBI Taxonomy" id="3708"/>
    <lineage>
        <taxon>Eukaryota</taxon>
        <taxon>Viridiplantae</taxon>
        <taxon>Streptophyta</taxon>
        <taxon>Embryophyta</taxon>
        <taxon>Tracheophyta</taxon>
        <taxon>Spermatophyta</taxon>
        <taxon>Magnoliopsida</taxon>
        <taxon>eudicotyledons</taxon>
        <taxon>Gunneridae</taxon>
        <taxon>Pentapetalae</taxon>
        <taxon>rosids</taxon>
        <taxon>malvids</taxon>
        <taxon>Brassicales</taxon>
        <taxon>Brassicaceae</taxon>
        <taxon>Brassiceae</taxon>
        <taxon>Brassica</taxon>
    </lineage>
</organism>
<feature type="region of interest" description="Disordered" evidence="1">
    <location>
        <begin position="207"/>
        <end position="287"/>
    </location>
</feature>
<evidence type="ECO:0000313" key="3">
    <source>
        <dbReference type="Proteomes" id="UP000824890"/>
    </source>
</evidence>
<sequence>MPSRRWDPGIRVEGCFATIWRDHVTDSGNQDYLLVNLGRDFGIDKGIYGSLRKLWIECQWWWIQINSQIESRIYTAQAREAQSQRFFPQEIREEGEIKSTDTGDVNLASAGFQLELAKPRRRQQRGLWRLLTWKRVQGMVEKQDELTDDVMKDIDKEMDAINANLLKNGMDLEAEDEFQTLSEEEAEHASGDQIVQVHAQEGEELGNGDVVLNNDTGTGDMGTRQTSRKRLFKPTISTAGSNKMRTASALLSPRKKAVVKGGSRQGDSSKHLDNKGPSNPKSANLKS</sequence>
<proteinExistence type="predicted"/>
<feature type="compositionally biased region" description="Polar residues" evidence="1">
    <location>
        <begin position="235"/>
        <end position="245"/>
    </location>
</feature>
<protein>
    <submittedName>
        <fullName evidence="2">Uncharacterized protein</fullName>
    </submittedName>
</protein>
<dbReference type="EMBL" id="JAGKQM010000008">
    <property type="protein sequence ID" value="KAH0914213.1"/>
    <property type="molecule type" value="Genomic_DNA"/>
</dbReference>